<evidence type="ECO:0000313" key="1">
    <source>
        <dbReference type="EMBL" id="PSR26432.1"/>
    </source>
</evidence>
<name>A0A2T2WW36_9FIRM</name>
<protein>
    <submittedName>
        <fullName evidence="1">Uncharacterized protein</fullName>
    </submittedName>
</protein>
<organism evidence="1 2">
    <name type="scientific">Sulfobacillus benefaciens</name>
    <dbReference type="NCBI Taxonomy" id="453960"/>
    <lineage>
        <taxon>Bacteria</taxon>
        <taxon>Bacillati</taxon>
        <taxon>Bacillota</taxon>
        <taxon>Clostridia</taxon>
        <taxon>Eubacteriales</taxon>
        <taxon>Clostridiales Family XVII. Incertae Sedis</taxon>
        <taxon>Sulfobacillus</taxon>
    </lineage>
</organism>
<accession>A0A2T2WW36</accession>
<dbReference type="Proteomes" id="UP000242699">
    <property type="component" value="Unassembled WGS sequence"/>
</dbReference>
<dbReference type="AlphaFoldDB" id="A0A2T2WW36"/>
<sequence length="173" mass="18856">MMKFSVRKIFIVFGVFVVVLGILRGAQWVYLHSVVRSPLRQSISRIHGVSRVSINPQGEISVILTKDANLMGTYEAIETATKSVMGHAPANLAIHNHPNASMNSMVNALRLIVAQGEATGQYVAMNKAIQHLAGDHHMTATVQLSNHHIFVSLQSKSHWLDEVMPLKLGGAGS</sequence>
<dbReference type="EMBL" id="PXYT01000036">
    <property type="protein sequence ID" value="PSR26432.1"/>
    <property type="molecule type" value="Genomic_DNA"/>
</dbReference>
<comment type="caution">
    <text evidence="1">The sequence shown here is derived from an EMBL/GenBank/DDBJ whole genome shotgun (WGS) entry which is preliminary data.</text>
</comment>
<proteinExistence type="predicted"/>
<reference evidence="1 2" key="1">
    <citation type="journal article" date="2014" name="BMC Genomics">
        <title>Comparison of environmental and isolate Sulfobacillus genomes reveals diverse carbon, sulfur, nitrogen, and hydrogen metabolisms.</title>
        <authorList>
            <person name="Justice N.B."/>
            <person name="Norman A."/>
            <person name="Brown C.T."/>
            <person name="Singh A."/>
            <person name="Thomas B.C."/>
            <person name="Banfield J.F."/>
        </authorList>
    </citation>
    <scope>NUCLEOTIDE SEQUENCE [LARGE SCALE GENOMIC DNA]</scope>
    <source>
        <strain evidence="1">AMDSBA1</strain>
    </source>
</reference>
<evidence type="ECO:0000313" key="2">
    <source>
        <dbReference type="Proteomes" id="UP000242699"/>
    </source>
</evidence>
<gene>
    <name evidence="1" type="ORF">C7B43_13910</name>
</gene>